<reference evidence="2" key="1">
    <citation type="submission" date="2021-08" db="EMBL/GenBank/DDBJ databases">
        <title>Sphingopyxis panaciterrulae sp. nov., isolated from the surface water of the Yellow Sea.</title>
        <authorList>
            <person name="Gao Z."/>
            <person name="Zhang D."/>
            <person name="Zhang A."/>
        </authorList>
    </citation>
    <scope>NUCLEOTIDE SEQUENCE</scope>
    <source>
        <strain evidence="2">XHP0097</strain>
    </source>
</reference>
<evidence type="ECO:0000256" key="1">
    <source>
        <dbReference type="SAM" id="Phobius"/>
    </source>
</evidence>
<dbReference type="InterPro" id="IPR007812">
    <property type="entry name" value="T2SS_protein-GspL"/>
</dbReference>
<feature type="transmembrane region" description="Helical" evidence="1">
    <location>
        <begin position="242"/>
        <end position="259"/>
    </location>
</feature>
<name>A0ABS7MG16_9SPHN</name>
<dbReference type="Gene3D" id="3.30.420.380">
    <property type="match status" value="1"/>
</dbReference>
<dbReference type="Proteomes" id="UP001166571">
    <property type="component" value="Unassembled WGS sequence"/>
</dbReference>
<dbReference type="EMBL" id="JAILXK010000002">
    <property type="protein sequence ID" value="MBY4637973.1"/>
    <property type="molecule type" value="Genomic_DNA"/>
</dbReference>
<dbReference type="InterPro" id="IPR043129">
    <property type="entry name" value="ATPase_NBD"/>
</dbReference>
<keyword evidence="1" id="KW-0472">Membrane</keyword>
<sequence>MTRTLILWLPPLAALGDGGRDGGAARPAWLRVDDGVIVDSGQDDGWADAWERPDEDAEDERLVAIAPAADVPVRWLAYPDAAPAQAAAAARIDALKSSLGDPATLHIAAGEPAEAGQALPVAATTHAAMRTWTDWLASQGLSAAAIIPAAAIVPPPEPDSLWAAELGGETIIRSVDRAFRSDPEIDALIGGDRAIVPLDADLVREALLLSVTAPPLDLLAGAWKPKRRLAIDPALLRLGKRLLIALLVVSLAVPLVHAVRLMTDTRRADDAAVATAAEAGIDAPDAEAAEAELDRRLAAAGGGPLAFSVPASALYDAMADAPGVSLKTLSHRTDGTLTTTLAAPRVEDINAVLIAVQARGYRVTAQPMAGTDGQQMANITVRAVP</sequence>
<protein>
    <submittedName>
        <fullName evidence="2">General secretion pathway protein GspL</fullName>
    </submittedName>
</protein>
<comment type="caution">
    <text evidence="2">The sequence shown here is derived from an EMBL/GenBank/DDBJ whole genome shotgun (WGS) entry which is preliminary data.</text>
</comment>
<keyword evidence="1" id="KW-1133">Transmembrane helix</keyword>
<gene>
    <name evidence="2" type="ORF">K5P26_12565</name>
</gene>
<proteinExistence type="predicted"/>
<keyword evidence="1" id="KW-0812">Transmembrane</keyword>
<evidence type="ECO:0000313" key="2">
    <source>
        <dbReference type="EMBL" id="MBY4637973.1"/>
    </source>
</evidence>
<dbReference type="NCBIfam" id="TIGR01709">
    <property type="entry name" value="typeII_sec_gspL"/>
    <property type="match status" value="1"/>
</dbReference>
<dbReference type="SUPFAM" id="SSF53067">
    <property type="entry name" value="Actin-like ATPase domain"/>
    <property type="match status" value="1"/>
</dbReference>
<keyword evidence="3" id="KW-1185">Reference proteome</keyword>
<evidence type="ECO:0000313" key="3">
    <source>
        <dbReference type="Proteomes" id="UP001166571"/>
    </source>
</evidence>
<accession>A0ABS7MG16</accession>
<organism evidence="2 3">
    <name type="scientific">Sphingopyxis jiangsuensis</name>
    <dbReference type="NCBI Taxonomy" id="2871171"/>
    <lineage>
        <taxon>Bacteria</taxon>
        <taxon>Pseudomonadati</taxon>
        <taxon>Pseudomonadota</taxon>
        <taxon>Alphaproteobacteria</taxon>
        <taxon>Sphingomonadales</taxon>
        <taxon>Sphingomonadaceae</taxon>
        <taxon>Sphingopyxis</taxon>
    </lineage>
</organism>
<dbReference type="RefSeq" id="WP_201927962.1">
    <property type="nucleotide sequence ID" value="NZ_JAERPO010000002.1"/>
</dbReference>